<evidence type="ECO:0000313" key="4">
    <source>
        <dbReference type="EMBL" id="GAA0865004.1"/>
    </source>
</evidence>
<gene>
    <name evidence="4" type="ORF">GCM10008917_20690</name>
</gene>
<dbReference type="PROSITE" id="PS51000">
    <property type="entry name" value="HTH_DEOR_2"/>
    <property type="match status" value="1"/>
</dbReference>
<dbReference type="PRINTS" id="PR00037">
    <property type="entry name" value="HTHLACR"/>
</dbReference>
<dbReference type="SUPFAM" id="SSF46785">
    <property type="entry name" value="Winged helix' DNA-binding domain"/>
    <property type="match status" value="1"/>
</dbReference>
<evidence type="ECO:0000256" key="2">
    <source>
        <dbReference type="ARBA" id="ARBA00023163"/>
    </source>
</evidence>
<dbReference type="InterPro" id="IPR036390">
    <property type="entry name" value="WH_DNA-bd_sf"/>
</dbReference>
<dbReference type="SMART" id="SM01134">
    <property type="entry name" value="DeoRC"/>
    <property type="match status" value="1"/>
</dbReference>
<protein>
    <submittedName>
        <fullName evidence="4">DeoR/GlpR family DNA-binding transcription regulator</fullName>
    </submittedName>
</protein>
<feature type="domain" description="HTH deoR-type" evidence="3">
    <location>
        <begin position="3"/>
        <end position="58"/>
    </location>
</feature>
<dbReference type="GO" id="GO:0003677">
    <property type="term" value="F:DNA binding"/>
    <property type="evidence" value="ECO:0007669"/>
    <property type="project" value="UniProtKB-KW"/>
</dbReference>
<comment type="caution">
    <text evidence="4">The sequence shown here is derived from an EMBL/GenBank/DDBJ whole genome shotgun (WGS) entry which is preliminary data.</text>
</comment>
<organism evidence="4 5">
    <name type="scientific">Paraclostridium tenue</name>
    <dbReference type="NCBI Taxonomy" id="1737"/>
    <lineage>
        <taxon>Bacteria</taxon>
        <taxon>Bacillati</taxon>
        <taxon>Bacillota</taxon>
        <taxon>Clostridia</taxon>
        <taxon>Peptostreptococcales</taxon>
        <taxon>Peptostreptococcaceae</taxon>
        <taxon>Paraclostridium</taxon>
    </lineage>
</organism>
<dbReference type="InterPro" id="IPR037171">
    <property type="entry name" value="NagB/RpiA_transferase-like"/>
</dbReference>
<dbReference type="SMART" id="SM00420">
    <property type="entry name" value="HTH_DEOR"/>
    <property type="match status" value="1"/>
</dbReference>
<dbReference type="Proteomes" id="UP001400965">
    <property type="component" value="Unassembled WGS sequence"/>
</dbReference>
<dbReference type="InterPro" id="IPR036388">
    <property type="entry name" value="WH-like_DNA-bd_sf"/>
</dbReference>
<dbReference type="SUPFAM" id="SSF100950">
    <property type="entry name" value="NagB/RpiA/CoA transferase-like"/>
    <property type="match status" value="1"/>
</dbReference>
<evidence type="ECO:0000259" key="3">
    <source>
        <dbReference type="PROSITE" id="PS51000"/>
    </source>
</evidence>
<keyword evidence="1" id="KW-0805">Transcription regulation</keyword>
<keyword evidence="2" id="KW-0804">Transcription</keyword>
<dbReference type="InterPro" id="IPR001034">
    <property type="entry name" value="DeoR_HTH"/>
</dbReference>
<keyword evidence="5" id="KW-1185">Reference proteome</keyword>
<dbReference type="EMBL" id="BAAACP010000012">
    <property type="protein sequence ID" value="GAA0865004.1"/>
    <property type="molecule type" value="Genomic_DNA"/>
</dbReference>
<keyword evidence="4" id="KW-0238">DNA-binding</keyword>
<evidence type="ECO:0000313" key="5">
    <source>
        <dbReference type="Proteomes" id="UP001400965"/>
    </source>
</evidence>
<accession>A0ABP3XLR0</accession>
<dbReference type="Pfam" id="PF00455">
    <property type="entry name" value="DeoRC"/>
    <property type="match status" value="1"/>
</dbReference>
<proteinExistence type="predicted"/>
<sequence>MFLEERYEKIIEIIKANGRVKVKDLSNLFEVTQDCIRKDLKELESRGHLKRVYGGAILQRNYDEIKNIDKRKNINIEEKKAIASKAINLIDNSDIIFLDVSTNNLEIAKELNKTNKEVTVVTNMIEIVLELRSNKNIKVICIGGEFNKEVGAIVGAAADRYIRNFIFDKAFIGLCGINIETGCISTINLEDGNTKRTIIECSNKSYLVMENEKFNYDEFYKFANLDEVTSIITEDKIINQN</sequence>
<dbReference type="PANTHER" id="PTHR30363:SF44">
    <property type="entry name" value="AGA OPERON TRANSCRIPTIONAL REPRESSOR-RELATED"/>
    <property type="match status" value="1"/>
</dbReference>
<dbReference type="PANTHER" id="PTHR30363">
    <property type="entry name" value="HTH-TYPE TRANSCRIPTIONAL REGULATOR SRLR-RELATED"/>
    <property type="match status" value="1"/>
</dbReference>
<reference evidence="5" key="1">
    <citation type="journal article" date="2019" name="Int. J. Syst. Evol. Microbiol.">
        <title>The Global Catalogue of Microorganisms (GCM) 10K type strain sequencing project: providing services to taxonomists for standard genome sequencing and annotation.</title>
        <authorList>
            <consortium name="The Broad Institute Genomics Platform"/>
            <consortium name="The Broad Institute Genome Sequencing Center for Infectious Disease"/>
            <person name="Wu L."/>
            <person name="Ma J."/>
        </authorList>
    </citation>
    <scope>NUCLEOTIDE SEQUENCE [LARGE SCALE GENOMIC DNA]</scope>
    <source>
        <strain evidence="5">JCM 6486</strain>
    </source>
</reference>
<name>A0ABP3XLR0_9FIRM</name>
<dbReference type="InterPro" id="IPR050313">
    <property type="entry name" value="Carb_Metab_HTH_regulators"/>
</dbReference>
<dbReference type="Gene3D" id="1.10.10.10">
    <property type="entry name" value="Winged helix-like DNA-binding domain superfamily/Winged helix DNA-binding domain"/>
    <property type="match status" value="1"/>
</dbReference>
<evidence type="ECO:0000256" key="1">
    <source>
        <dbReference type="ARBA" id="ARBA00023015"/>
    </source>
</evidence>
<dbReference type="InterPro" id="IPR014036">
    <property type="entry name" value="DeoR-like_C"/>
</dbReference>
<dbReference type="RefSeq" id="WP_346045650.1">
    <property type="nucleotide sequence ID" value="NZ_BAAACP010000012.1"/>
</dbReference>
<dbReference type="Pfam" id="PF08220">
    <property type="entry name" value="HTH_DeoR"/>
    <property type="match status" value="1"/>
</dbReference>